<dbReference type="PIRSF" id="PIRSF001196">
    <property type="entry name" value="Meprin"/>
    <property type="match status" value="1"/>
</dbReference>
<dbReference type="GO" id="GO:0004222">
    <property type="term" value="F:metalloendopeptidase activity"/>
    <property type="evidence" value="ECO:0007669"/>
    <property type="project" value="UniProtKB-UniRule"/>
</dbReference>
<evidence type="ECO:0000256" key="23">
    <source>
        <dbReference type="PIRSR" id="PIRSR001196-1"/>
    </source>
</evidence>
<feature type="domain" description="MATH" evidence="32">
    <location>
        <begin position="432"/>
        <end position="557"/>
    </location>
</feature>
<name>A0A5N5PHK3_PANHP</name>
<dbReference type="InterPro" id="IPR006026">
    <property type="entry name" value="Peptidase_Metallo"/>
</dbReference>
<dbReference type="Gene3D" id="2.60.120.200">
    <property type="match status" value="1"/>
</dbReference>
<evidence type="ECO:0000256" key="15">
    <source>
        <dbReference type="ARBA" id="ARBA00023136"/>
    </source>
</evidence>
<comment type="cofactor">
    <cofactor evidence="26 27">
        <name>Zn(2+)</name>
        <dbReference type="ChEBI" id="CHEBI:29105"/>
    </cofactor>
    <text evidence="26 27">Binds 1 zinc ion per subunit.</text>
</comment>
<dbReference type="PROSITE" id="PS00740">
    <property type="entry name" value="MAM_1"/>
    <property type="match status" value="1"/>
</dbReference>
<feature type="chain" id="PRO_5024468439" description="Meprin A subunit" evidence="27">
    <location>
        <begin position="25"/>
        <end position="753"/>
    </location>
</feature>
<accession>A0A5N5PHK3</accession>
<evidence type="ECO:0000256" key="5">
    <source>
        <dbReference type="ARBA" id="ARBA00022536"/>
    </source>
</evidence>
<evidence type="ECO:0000256" key="1">
    <source>
        <dbReference type="ARBA" id="ARBA00004251"/>
    </source>
</evidence>
<keyword evidence="12 22" id="KW-0862">Zinc</keyword>
<keyword evidence="3" id="KW-1003">Cell membrane</keyword>
<keyword evidence="7 22" id="KW-0645">Protease</keyword>
<dbReference type="PANTHER" id="PTHR10127">
    <property type="entry name" value="DISCOIDIN, CUB, EGF, LAMININ , AND ZINC METALLOPROTEASE DOMAIN CONTAINING"/>
    <property type="match status" value="1"/>
</dbReference>
<evidence type="ECO:0000313" key="34">
    <source>
        <dbReference type="EMBL" id="KAB5579025.1"/>
    </source>
</evidence>
<dbReference type="Gene3D" id="3.40.390.10">
    <property type="entry name" value="Collagenase (Catalytic Domain)"/>
    <property type="match status" value="1"/>
</dbReference>
<dbReference type="SMART" id="SM00137">
    <property type="entry name" value="MAM"/>
    <property type="match status" value="1"/>
</dbReference>
<evidence type="ECO:0000256" key="7">
    <source>
        <dbReference type="ARBA" id="ARBA00022670"/>
    </source>
</evidence>
<evidence type="ECO:0000256" key="20">
    <source>
        <dbReference type="ARBA" id="ARBA00051946"/>
    </source>
</evidence>
<keyword evidence="17" id="KW-1015">Disulfide bond</keyword>
<feature type="binding site" evidence="24 26">
    <location>
        <position position="167"/>
    </location>
    <ligand>
        <name>Zn(2+)</name>
        <dbReference type="ChEBI" id="CHEBI:29105"/>
        <note>catalytic</note>
    </ligand>
</feature>
<comment type="caution">
    <text evidence="25">Lacks conserved residue(s) required for the propagation of feature annotation.</text>
</comment>
<feature type="binding site" evidence="24 26">
    <location>
        <position position="161"/>
    </location>
    <ligand>
        <name>Zn(2+)</name>
        <dbReference type="ChEBI" id="CHEBI:29105"/>
        <note>catalytic</note>
    </ligand>
</feature>
<dbReference type="FunFam" id="2.60.210.10:FF:000009">
    <property type="entry name" value="Meprin A subunit"/>
    <property type="match status" value="1"/>
</dbReference>
<dbReference type="FunFam" id="3.40.390.10:FF:000015">
    <property type="entry name" value="Meprin A subunit"/>
    <property type="match status" value="1"/>
</dbReference>
<dbReference type="PROSITE" id="PS50144">
    <property type="entry name" value="MATH"/>
    <property type="match status" value="1"/>
</dbReference>
<dbReference type="EMBL" id="VFJC01000005">
    <property type="protein sequence ID" value="KAB5579025.1"/>
    <property type="molecule type" value="Genomic_DNA"/>
</dbReference>
<evidence type="ECO:0000256" key="2">
    <source>
        <dbReference type="ARBA" id="ARBA00004613"/>
    </source>
</evidence>
<feature type="transmembrane region" description="Helical" evidence="29">
    <location>
        <begin position="701"/>
        <end position="727"/>
    </location>
</feature>
<dbReference type="GO" id="GO:0006508">
    <property type="term" value="P:proteolysis"/>
    <property type="evidence" value="ECO:0007669"/>
    <property type="project" value="UniProtKB-KW"/>
</dbReference>
<evidence type="ECO:0000256" key="26">
    <source>
        <dbReference type="PROSITE-ProRule" id="PRU01211"/>
    </source>
</evidence>
<evidence type="ECO:0000256" key="27">
    <source>
        <dbReference type="RuleBase" id="RU361183"/>
    </source>
</evidence>
<keyword evidence="18" id="KW-0325">Glycoprotein</keyword>
<evidence type="ECO:0000259" key="30">
    <source>
        <dbReference type="PROSITE" id="PS50026"/>
    </source>
</evidence>
<keyword evidence="35" id="KW-1185">Reference proteome</keyword>
<dbReference type="EC" id="3.4.24.-" evidence="22"/>
<feature type="region of interest" description="Disordered" evidence="28">
    <location>
        <begin position="616"/>
        <end position="639"/>
    </location>
</feature>
<keyword evidence="14 22" id="KW-0482">Metalloprotease</keyword>
<dbReference type="GO" id="GO:0008270">
    <property type="term" value="F:zinc ion binding"/>
    <property type="evidence" value="ECO:0007669"/>
    <property type="project" value="UniProtKB-UniRule"/>
</dbReference>
<evidence type="ECO:0000256" key="17">
    <source>
        <dbReference type="ARBA" id="ARBA00023157"/>
    </source>
</evidence>
<dbReference type="PRINTS" id="PR00020">
    <property type="entry name" value="MAMDOMAIN"/>
</dbReference>
<dbReference type="SUPFAM" id="SSF49899">
    <property type="entry name" value="Concanavalin A-like lectins/glucanases"/>
    <property type="match status" value="1"/>
</dbReference>
<evidence type="ECO:0000259" key="31">
    <source>
        <dbReference type="PROSITE" id="PS50060"/>
    </source>
</evidence>
<dbReference type="PANTHER" id="PTHR10127:SF903">
    <property type="entry name" value="MEPRIN A SUBUNIT"/>
    <property type="match status" value="1"/>
</dbReference>
<evidence type="ECO:0000256" key="21">
    <source>
        <dbReference type="ARBA" id="ARBA00061743"/>
    </source>
</evidence>
<dbReference type="FunFam" id="2.10.25.10:FF:000363">
    <property type="entry name" value="Meprin A subunit"/>
    <property type="match status" value="1"/>
</dbReference>
<evidence type="ECO:0000256" key="28">
    <source>
        <dbReference type="SAM" id="MobiDB-lite"/>
    </source>
</evidence>
<keyword evidence="19" id="KW-0395">Inflammatory response</keyword>
<evidence type="ECO:0000256" key="8">
    <source>
        <dbReference type="ARBA" id="ARBA00022692"/>
    </source>
</evidence>
<evidence type="ECO:0000256" key="13">
    <source>
        <dbReference type="ARBA" id="ARBA00022989"/>
    </source>
</evidence>
<keyword evidence="13 29" id="KW-1133">Transmembrane helix</keyword>
<dbReference type="Gene3D" id="2.10.25.10">
    <property type="entry name" value="Laminin"/>
    <property type="match status" value="1"/>
</dbReference>
<feature type="active site" evidence="23 26">
    <location>
        <position position="158"/>
    </location>
</feature>
<keyword evidence="6" id="KW-0597">Phosphoprotein</keyword>
<evidence type="ECO:0000256" key="22">
    <source>
        <dbReference type="PIRNR" id="PIRNR001196"/>
    </source>
</evidence>
<evidence type="ECO:0000259" key="32">
    <source>
        <dbReference type="PROSITE" id="PS50144"/>
    </source>
</evidence>
<dbReference type="FunFam" id="2.60.120.200:FF:000037">
    <property type="entry name" value="Meprin A subunit"/>
    <property type="match status" value="1"/>
</dbReference>
<keyword evidence="11 22" id="KW-0378">Hydrolase</keyword>
<feature type="signal peptide" evidence="27">
    <location>
        <begin position="1"/>
        <end position="24"/>
    </location>
</feature>
<dbReference type="PROSITE" id="PS51864">
    <property type="entry name" value="ASTACIN"/>
    <property type="match status" value="1"/>
</dbReference>
<dbReference type="InterPro" id="IPR002083">
    <property type="entry name" value="MATH/TRAF_dom"/>
</dbReference>
<evidence type="ECO:0000256" key="10">
    <source>
        <dbReference type="ARBA" id="ARBA00022729"/>
    </source>
</evidence>
<evidence type="ECO:0000256" key="24">
    <source>
        <dbReference type="PIRSR" id="PIRSR001196-2"/>
    </source>
</evidence>
<dbReference type="PROSITE" id="PS50060">
    <property type="entry name" value="MAM_2"/>
    <property type="match status" value="1"/>
</dbReference>
<keyword evidence="9 22" id="KW-0479">Metal-binding</keyword>
<dbReference type="InterPro" id="IPR008294">
    <property type="entry name" value="Meprin"/>
</dbReference>
<dbReference type="SMART" id="SM00235">
    <property type="entry name" value="ZnMc"/>
    <property type="match status" value="1"/>
</dbReference>
<dbReference type="AlphaFoldDB" id="A0A5N5PHK3"/>
<reference evidence="34 35" key="1">
    <citation type="submission" date="2019-06" db="EMBL/GenBank/DDBJ databases">
        <title>A chromosome-scale genome assembly of the striped catfish, Pangasianodon hypophthalmus.</title>
        <authorList>
            <person name="Wen M."/>
            <person name="Zahm M."/>
            <person name="Roques C."/>
            <person name="Cabau C."/>
            <person name="Klopp C."/>
            <person name="Donnadieu C."/>
            <person name="Jouanno E."/>
            <person name="Avarre J.-C."/>
            <person name="Campet M."/>
            <person name="Ha T.T.T."/>
            <person name="Dugue R."/>
            <person name="Lampietro C."/>
            <person name="Louis A."/>
            <person name="Herpin A."/>
            <person name="Echchiki A."/>
            <person name="Berthelot C."/>
            <person name="Parey E."/>
            <person name="Roest-Crollius H."/>
            <person name="Braasch I."/>
            <person name="Postlethwait J."/>
            <person name="Bobe J."/>
            <person name="Montfort J."/>
            <person name="Bouchez O."/>
            <person name="Begum T."/>
            <person name="Schartl M."/>
            <person name="Guiguen Y."/>
        </authorList>
    </citation>
    <scope>NUCLEOTIDE SEQUENCE [LARGE SCALE GENOMIC DNA]</scope>
    <source>
        <strain evidence="34 35">Indonesia</strain>
        <tissue evidence="34">Blood</tissue>
    </source>
</reference>
<comment type="caution">
    <text evidence="34">The sequence shown here is derived from an EMBL/GenBank/DDBJ whole genome shotgun (WGS) entry which is preliminary data.</text>
</comment>
<dbReference type="SUPFAM" id="SSF49599">
    <property type="entry name" value="TRAF domain-like"/>
    <property type="match status" value="1"/>
</dbReference>
<evidence type="ECO:0000256" key="14">
    <source>
        <dbReference type="ARBA" id="ARBA00023049"/>
    </source>
</evidence>
<keyword evidence="5 25" id="KW-0245">EGF-like domain</keyword>
<dbReference type="InterPro" id="IPR001506">
    <property type="entry name" value="Peptidase_M12A"/>
</dbReference>
<keyword evidence="16" id="KW-0865">Zymogen</keyword>
<feature type="binding site" evidence="24 26">
    <location>
        <position position="157"/>
    </location>
    <ligand>
        <name>Zn(2+)</name>
        <dbReference type="ChEBI" id="CHEBI:29105"/>
        <note>catalytic</note>
    </ligand>
</feature>
<dbReference type="PRINTS" id="PR00480">
    <property type="entry name" value="ASTACIN"/>
</dbReference>
<dbReference type="Pfam" id="PF01400">
    <property type="entry name" value="Astacin"/>
    <property type="match status" value="1"/>
</dbReference>
<comment type="catalytic activity">
    <reaction evidence="20">
        <text>Hydrolysis of proteins, including azocasein, and peptides. Hydrolysis of 5-His-|-Leu-6, 6-Leu-|-Cys-7, 14-Ala-|-Leu-15 and 19-Cys-|-Gly-20 bonds in insulin B chain.</text>
        <dbReference type="EC" id="3.4.24.63"/>
    </reaction>
</comment>
<dbReference type="Proteomes" id="UP000327468">
    <property type="component" value="Chromosome 4"/>
</dbReference>
<keyword evidence="15 29" id="KW-0472">Membrane</keyword>
<evidence type="ECO:0000256" key="29">
    <source>
        <dbReference type="SAM" id="Phobius"/>
    </source>
</evidence>
<dbReference type="InterPro" id="IPR024079">
    <property type="entry name" value="MetalloPept_cat_dom_sf"/>
</dbReference>
<dbReference type="InterPro" id="IPR000742">
    <property type="entry name" value="EGF"/>
</dbReference>
<dbReference type="InterPro" id="IPR008974">
    <property type="entry name" value="TRAF-like"/>
</dbReference>
<sequence>MDHSAALWTFLIFSITLLSLGVRALPTSKVTEYDVDGGKEDLFEVNQAAGLELFEGDILYDEKQGRNSIIGDEYLWPTTVPYYLEDDLDINAKGVIMKAFEQYRLKTCIDYKPWSGEENYISVFQGNGCYSYVGNRHVGKQSLSIGAGCDQTATIEHEFLHALGFWHEQSRADRDDYVTIMWDRIQGGMEHNFNKYDDTTSSSLNVPYDYDSMMHYSKNAFSKGTEPTIVTKIPAFSDIIGQSLEFSDSDLLKLNRLYNCTRATTFLDTCDFELENICGMIQGQGDKADWEHVTKATGGPDTDYSNMGRCTGTGYFMHFSTISGTEGDTALLESRLLYPNRNYQCLQFFYYHSGNPNDKLEIWVREYNEINPSGTLRMIETITGPPEPLWQLHHVNLDVSTKFRVVFKGTKGAGSSTGGLSLDDINLSETACPEHVWRIKNFKSIMENTPRGTAIHSPRFQSKYGYTFQMSLYPSGTTTYPEYLGAFARLTSGDDMIDSNLTWPCPWMQITMMLMDQNADIRKRMSNQRSITTDPNVKLPGSTMYFWDNPRKVGAQVTDVDGTKYFRGSGYGTYGYLTQARALSRDFIKGGDAIFLLSMEDISNMLLSQPLPSTTVPNTTLPTTTLPTTTLPTTTVPTTTVPTTTVRTIPTHDLCASVKCENDGVCVIDNGVKAACRCAVGNDWWYHGDRCQFKSSNQDGVVMAVVSSVVVFAVMVVVMVVVTVVSVECLKNKYKKKMNDMGAGITTRNVHAK</sequence>
<dbReference type="InterPro" id="IPR000998">
    <property type="entry name" value="MAM_dom"/>
</dbReference>
<keyword evidence="8 29" id="KW-0812">Transmembrane</keyword>
<keyword evidence="4" id="KW-0964">Secreted</keyword>
<dbReference type="InterPro" id="IPR013320">
    <property type="entry name" value="ConA-like_dom_sf"/>
</dbReference>
<evidence type="ECO:0000256" key="19">
    <source>
        <dbReference type="ARBA" id="ARBA00023198"/>
    </source>
</evidence>
<evidence type="ECO:0000256" key="4">
    <source>
        <dbReference type="ARBA" id="ARBA00022525"/>
    </source>
</evidence>
<organism evidence="34 35">
    <name type="scientific">Pangasianodon hypophthalmus</name>
    <name type="common">Striped catfish</name>
    <name type="synonym">Helicophagus hypophthalmus</name>
    <dbReference type="NCBI Taxonomy" id="310915"/>
    <lineage>
        <taxon>Eukaryota</taxon>
        <taxon>Metazoa</taxon>
        <taxon>Chordata</taxon>
        <taxon>Craniata</taxon>
        <taxon>Vertebrata</taxon>
        <taxon>Euteleostomi</taxon>
        <taxon>Actinopterygii</taxon>
        <taxon>Neopterygii</taxon>
        <taxon>Teleostei</taxon>
        <taxon>Ostariophysi</taxon>
        <taxon>Siluriformes</taxon>
        <taxon>Pangasiidae</taxon>
        <taxon>Pangasianodon</taxon>
    </lineage>
</organism>
<evidence type="ECO:0000256" key="9">
    <source>
        <dbReference type="ARBA" id="ARBA00022723"/>
    </source>
</evidence>
<dbReference type="Pfam" id="PF00629">
    <property type="entry name" value="MAM"/>
    <property type="match status" value="1"/>
</dbReference>
<comment type="subcellular location">
    <subcellularLocation>
        <location evidence="1">Cell membrane</location>
        <topology evidence="1">Single-pass type I membrane protein</topology>
    </subcellularLocation>
    <subcellularLocation>
        <location evidence="2">Secreted</location>
    </subcellularLocation>
</comment>
<dbReference type="CDD" id="cd06263">
    <property type="entry name" value="MAM"/>
    <property type="match status" value="1"/>
</dbReference>
<evidence type="ECO:0000256" key="16">
    <source>
        <dbReference type="ARBA" id="ARBA00023145"/>
    </source>
</evidence>
<dbReference type="GO" id="GO:0005576">
    <property type="term" value="C:extracellular region"/>
    <property type="evidence" value="ECO:0007669"/>
    <property type="project" value="UniProtKB-SubCell"/>
</dbReference>
<evidence type="ECO:0000256" key="12">
    <source>
        <dbReference type="ARBA" id="ARBA00022833"/>
    </source>
</evidence>
<proteinExistence type="predicted"/>
<evidence type="ECO:0000256" key="25">
    <source>
        <dbReference type="PROSITE-ProRule" id="PRU00076"/>
    </source>
</evidence>
<dbReference type="SUPFAM" id="SSF55486">
    <property type="entry name" value="Metalloproteases ('zincins'), catalytic domain"/>
    <property type="match status" value="1"/>
</dbReference>
<dbReference type="PROSITE" id="PS50026">
    <property type="entry name" value="EGF_3"/>
    <property type="match status" value="1"/>
</dbReference>
<evidence type="ECO:0000256" key="11">
    <source>
        <dbReference type="ARBA" id="ARBA00022801"/>
    </source>
</evidence>
<evidence type="ECO:0000256" key="6">
    <source>
        <dbReference type="ARBA" id="ARBA00022553"/>
    </source>
</evidence>
<comment type="subunit">
    <text evidence="21">Homotetramer consisting of disulfide-linked beta subunits, or heterotetramer of two alpha and two beta subunits formed by non-covalent association of two disulfide-linked heterodimers. Interacts with MBL2 through its carbohydrate moiety. This interaction may inhibit its catalytic activity. Interacts with TSPAN8.</text>
</comment>
<feature type="binding site" evidence="24">
    <location>
        <position position="57"/>
    </location>
    <ligand>
        <name>Zn(2+)</name>
        <dbReference type="ChEBI" id="CHEBI:29105"/>
        <note>catalytic</note>
    </ligand>
</feature>
<feature type="domain" description="Peptidase M12A" evidence="33">
    <location>
        <begin position="67"/>
        <end position="261"/>
    </location>
</feature>
<dbReference type="Gene3D" id="2.60.210.10">
    <property type="entry name" value="Apoptosis, Tumor Necrosis Factor Receptor Associated Protein 2, Chain A"/>
    <property type="match status" value="1"/>
</dbReference>
<evidence type="ECO:0000259" key="33">
    <source>
        <dbReference type="PROSITE" id="PS51864"/>
    </source>
</evidence>
<evidence type="ECO:0000256" key="18">
    <source>
        <dbReference type="ARBA" id="ARBA00023180"/>
    </source>
</evidence>
<evidence type="ECO:0000313" key="35">
    <source>
        <dbReference type="Proteomes" id="UP000327468"/>
    </source>
</evidence>
<feature type="domain" description="EGF-like" evidence="30">
    <location>
        <begin position="651"/>
        <end position="692"/>
    </location>
</feature>
<keyword evidence="10 27" id="KW-0732">Signal</keyword>
<feature type="domain" description="MAM" evidence="31">
    <location>
        <begin position="268"/>
        <end position="434"/>
    </location>
</feature>
<dbReference type="Pfam" id="PF22486">
    <property type="entry name" value="MATH_2"/>
    <property type="match status" value="1"/>
</dbReference>
<dbReference type="GO" id="GO:0006954">
    <property type="term" value="P:inflammatory response"/>
    <property type="evidence" value="ECO:0007669"/>
    <property type="project" value="UniProtKB-KW"/>
</dbReference>
<dbReference type="GO" id="GO:0005886">
    <property type="term" value="C:plasma membrane"/>
    <property type="evidence" value="ECO:0007669"/>
    <property type="project" value="UniProtKB-SubCell"/>
</dbReference>
<evidence type="ECO:0000256" key="3">
    <source>
        <dbReference type="ARBA" id="ARBA00022475"/>
    </source>
</evidence>
<gene>
    <name evidence="34" type="ORF">PHYPO_G00189860</name>
</gene>
<protein>
    <recommendedName>
        <fullName evidence="22">Meprin A subunit</fullName>
        <ecNumber evidence="22">3.4.24.-</ecNumber>
    </recommendedName>
    <alternativeName>
        <fullName evidence="22">Endopeptidase-2</fullName>
    </alternativeName>
</protein>